<protein>
    <submittedName>
        <fullName evidence="1">Uncharacterized protein</fullName>
    </submittedName>
</protein>
<sequence>MNDTSSTINHNAYMASAPQIDYAPISHHPSELSSPETGLVLLLLGIPPQTISSEHLLTLGNKKQSMLEGSLSNQFRGGRIICRLVRQDRLH</sequence>
<comment type="caution">
    <text evidence="1">The sequence shown here is derived from an EMBL/GenBank/DDBJ whole genome shotgun (WGS) entry which is preliminary data.</text>
</comment>
<proteinExistence type="predicted"/>
<organism evidence="1">
    <name type="scientific">Tanacetum cinerariifolium</name>
    <name type="common">Dalmatian daisy</name>
    <name type="synonym">Chrysanthemum cinerariifolium</name>
    <dbReference type="NCBI Taxonomy" id="118510"/>
    <lineage>
        <taxon>Eukaryota</taxon>
        <taxon>Viridiplantae</taxon>
        <taxon>Streptophyta</taxon>
        <taxon>Embryophyta</taxon>
        <taxon>Tracheophyta</taxon>
        <taxon>Spermatophyta</taxon>
        <taxon>Magnoliopsida</taxon>
        <taxon>eudicotyledons</taxon>
        <taxon>Gunneridae</taxon>
        <taxon>Pentapetalae</taxon>
        <taxon>asterids</taxon>
        <taxon>campanulids</taxon>
        <taxon>Asterales</taxon>
        <taxon>Asteraceae</taxon>
        <taxon>Asteroideae</taxon>
        <taxon>Anthemideae</taxon>
        <taxon>Anthemidinae</taxon>
        <taxon>Tanacetum</taxon>
    </lineage>
</organism>
<accession>A0A699UPI9</accession>
<evidence type="ECO:0000313" key="1">
    <source>
        <dbReference type="EMBL" id="GFD25232.1"/>
    </source>
</evidence>
<gene>
    <name evidence="1" type="ORF">Tci_897201</name>
</gene>
<reference evidence="1" key="1">
    <citation type="journal article" date="2019" name="Sci. Rep.">
        <title>Draft genome of Tanacetum cinerariifolium, the natural source of mosquito coil.</title>
        <authorList>
            <person name="Yamashiro T."/>
            <person name="Shiraishi A."/>
            <person name="Satake H."/>
            <person name="Nakayama K."/>
        </authorList>
    </citation>
    <scope>NUCLEOTIDE SEQUENCE</scope>
</reference>
<dbReference type="AlphaFoldDB" id="A0A699UPI9"/>
<dbReference type="EMBL" id="BKCJ011359032">
    <property type="protein sequence ID" value="GFD25232.1"/>
    <property type="molecule type" value="Genomic_DNA"/>
</dbReference>
<name>A0A699UPI9_TANCI</name>